<organism evidence="1 2">
    <name type="scientific">Geotrichum galactomycetum</name>
    <dbReference type="NCBI Taxonomy" id="27317"/>
    <lineage>
        <taxon>Eukaryota</taxon>
        <taxon>Fungi</taxon>
        <taxon>Dikarya</taxon>
        <taxon>Ascomycota</taxon>
        <taxon>Saccharomycotina</taxon>
        <taxon>Dipodascomycetes</taxon>
        <taxon>Dipodascales</taxon>
        <taxon>Dipodascaceae</taxon>
        <taxon>Geotrichum</taxon>
    </lineage>
</organism>
<sequence>MSPSTPPSDGLLQVGDHCNFCNDLDFLPFTCDDCGNVFCQQHRKPDSHSCSQKLKKQQQQSKQPSKPASMTTVAPTKYTRPAAAPTNGRRLGSSPAGTPPPPANGQSTQAAEKSNNNKAALEKLKSLWGSSNKSSKSTPSSSSQTSSSGSNLFSGWKKPSLSAQLRTSRAQELKLLNQLKRDAKGDAKIELSHRRYLYFESAATGKKVPVYHRDDIITGKLLDKAAEALNINLRTANSSAAGGKMALYIARTQQFLPYNEKLSTALGGAVKDGDTLILKLKPDSA</sequence>
<reference evidence="1 2" key="1">
    <citation type="journal article" date="2020" name="Front. Microbiol.">
        <title>Phenotypic and Genetic Characterization of the Cheese Ripening Yeast Geotrichum candidum.</title>
        <authorList>
            <person name="Perkins V."/>
            <person name="Vignola S."/>
            <person name="Lessard M.H."/>
            <person name="Plante P.L."/>
            <person name="Corbeil J."/>
            <person name="Dugat-Bony E."/>
            <person name="Frenette M."/>
            <person name="Labrie S."/>
        </authorList>
    </citation>
    <scope>NUCLEOTIDE SEQUENCE [LARGE SCALE GENOMIC DNA]</scope>
    <source>
        <strain evidence="1 2">LMA-1147</strain>
    </source>
</reference>
<protein>
    <submittedName>
        <fullName evidence="1">Uncharacterized protein</fullName>
    </submittedName>
</protein>
<comment type="caution">
    <text evidence="1">The sequence shown here is derived from an EMBL/GenBank/DDBJ whole genome shotgun (WGS) entry which is preliminary data.</text>
</comment>
<evidence type="ECO:0000313" key="2">
    <source>
        <dbReference type="Proteomes" id="UP000744676"/>
    </source>
</evidence>
<accession>A0ACB6V9Y4</accession>
<proteinExistence type="predicted"/>
<dbReference type="EMBL" id="QVQA01000007">
    <property type="protein sequence ID" value="KAF5102067.1"/>
    <property type="molecule type" value="Genomic_DNA"/>
</dbReference>
<evidence type="ECO:0000313" key="1">
    <source>
        <dbReference type="EMBL" id="KAF5102067.1"/>
    </source>
</evidence>
<keyword evidence="2" id="KW-1185">Reference proteome</keyword>
<gene>
    <name evidence="1" type="ORF">D0Z00_000527</name>
</gene>
<dbReference type="Proteomes" id="UP000744676">
    <property type="component" value="Unassembled WGS sequence"/>
</dbReference>
<name>A0ACB6V9Y4_9ASCO</name>